<comment type="caution">
    <text evidence="1">The sequence shown here is derived from an EMBL/GenBank/DDBJ whole genome shotgun (WGS) entry which is preliminary data.</text>
</comment>
<dbReference type="AlphaFoldDB" id="A0A1U7IA82"/>
<organism evidence="1 2">
    <name type="scientific">[Phormidium ambiguum] IAM M-71</name>
    <dbReference type="NCBI Taxonomy" id="454136"/>
    <lineage>
        <taxon>Bacteria</taxon>
        <taxon>Bacillati</taxon>
        <taxon>Cyanobacteriota</taxon>
        <taxon>Cyanophyceae</taxon>
        <taxon>Oscillatoriophycideae</taxon>
        <taxon>Aerosakkonematales</taxon>
        <taxon>Aerosakkonemataceae</taxon>
        <taxon>Floridanema</taxon>
    </lineage>
</organism>
<dbReference type="EMBL" id="MRCE01000030">
    <property type="protein sequence ID" value="OKH33379.1"/>
    <property type="molecule type" value="Genomic_DNA"/>
</dbReference>
<dbReference type="Proteomes" id="UP000185860">
    <property type="component" value="Unassembled WGS sequence"/>
</dbReference>
<reference evidence="1 2" key="1">
    <citation type="submission" date="2016-11" db="EMBL/GenBank/DDBJ databases">
        <title>Draft Genome Sequences of Nine Cyanobacterial Strains from Diverse Habitats.</title>
        <authorList>
            <person name="Zhu T."/>
            <person name="Hou S."/>
            <person name="Lu X."/>
            <person name="Hess W.R."/>
        </authorList>
    </citation>
    <scope>NUCLEOTIDE SEQUENCE [LARGE SCALE GENOMIC DNA]</scope>
    <source>
        <strain evidence="1 2">IAM M-71</strain>
    </source>
</reference>
<protein>
    <recommendedName>
        <fullName evidence="3">DUF1817 domain-containing protein</fullName>
    </recommendedName>
</protein>
<evidence type="ECO:0000313" key="2">
    <source>
        <dbReference type="Proteomes" id="UP000185860"/>
    </source>
</evidence>
<dbReference type="STRING" id="454136.NIES2119_23580"/>
<proteinExistence type="predicted"/>
<name>A0A1U7IA82_9CYAN</name>
<gene>
    <name evidence="1" type="ORF">NIES2119_23580</name>
</gene>
<sequence length="163" mass="18879">MTIDITLNTEQINKLDLSPATTAIEKILQTGAIANSEQQISFQINYDRPEEDPRELSEIDEVRLWFIRLDTVYPWLPFLLNWQNGELARYAAMLVPHEFHPRSHEIQYNPQALELFIVQKIFVLTDWLNNQGIPSKSKLKAMALTFGIEMDDAFFDLISTNPV</sequence>
<accession>A0A1U7IA82</accession>
<dbReference type="Pfam" id="PF08847">
    <property type="entry name" value="Crr6"/>
    <property type="match status" value="1"/>
</dbReference>
<dbReference type="OrthoDB" id="489874at2"/>
<dbReference type="PANTHER" id="PTHR35724">
    <property type="entry name" value="PROTEIN CHLORORESPIRATORY REDUCTION 6, CHLOROPLASTIC"/>
    <property type="match status" value="1"/>
</dbReference>
<dbReference type="InterPro" id="IPR014946">
    <property type="entry name" value="CRR6"/>
</dbReference>
<dbReference type="NCBIfam" id="NF038024">
    <property type="entry name" value="CRR6_slr1097"/>
    <property type="match status" value="1"/>
</dbReference>
<dbReference type="PANTHER" id="PTHR35724:SF1">
    <property type="entry name" value="PROTEIN CHLORORESPIRATORY REDUCTION 6, CHLOROPLASTIC"/>
    <property type="match status" value="1"/>
</dbReference>
<evidence type="ECO:0000313" key="1">
    <source>
        <dbReference type="EMBL" id="OKH33379.1"/>
    </source>
</evidence>
<dbReference type="RefSeq" id="WP_073595947.1">
    <property type="nucleotide sequence ID" value="NZ_MRCE01000030.1"/>
</dbReference>
<evidence type="ECO:0008006" key="3">
    <source>
        <dbReference type="Google" id="ProtNLM"/>
    </source>
</evidence>
<dbReference type="GO" id="GO:0010275">
    <property type="term" value="P:NAD(P)H dehydrogenase complex assembly"/>
    <property type="evidence" value="ECO:0007669"/>
    <property type="project" value="TreeGrafter"/>
</dbReference>